<proteinExistence type="predicted"/>
<sequence length="47" mass="5788">MEHRSELAIQIHTALLNSMPWKRNHYQTTFMACKLENLCTRWMYLYI</sequence>
<name>A0A2P2PR48_RHIMU</name>
<accession>A0A2P2PR48</accession>
<reference evidence="1" key="1">
    <citation type="submission" date="2018-02" db="EMBL/GenBank/DDBJ databases">
        <title>Rhizophora mucronata_Transcriptome.</title>
        <authorList>
            <person name="Meera S.P."/>
            <person name="Sreeshan A."/>
            <person name="Augustine A."/>
        </authorList>
    </citation>
    <scope>NUCLEOTIDE SEQUENCE</scope>
    <source>
        <tissue evidence="1">Leaf</tissue>
    </source>
</reference>
<evidence type="ECO:0000313" key="1">
    <source>
        <dbReference type="EMBL" id="MBX57220.1"/>
    </source>
</evidence>
<organism evidence="1">
    <name type="scientific">Rhizophora mucronata</name>
    <name type="common">Asiatic mangrove</name>
    <dbReference type="NCBI Taxonomy" id="61149"/>
    <lineage>
        <taxon>Eukaryota</taxon>
        <taxon>Viridiplantae</taxon>
        <taxon>Streptophyta</taxon>
        <taxon>Embryophyta</taxon>
        <taxon>Tracheophyta</taxon>
        <taxon>Spermatophyta</taxon>
        <taxon>Magnoliopsida</taxon>
        <taxon>eudicotyledons</taxon>
        <taxon>Gunneridae</taxon>
        <taxon>Pentapetalae</taxon>
        <taxon>rosids</taxon>
        <taxon>fabids</taxon>
        <taxon>Malpighiales</taxon>
        <taxon>Rhizophoraceae</taxon>
        <taxon>Rhizophora</taxon>
    </lineage>
</organism>
<protein>
    <submittedName>
        <fullName evidence="1">Uncharacterized protein</fullName>
    </submittedName>
</protein>
<dbReference type="AlphaFoldDB" id="A0A2P2PR48"/>
<dbReference type="EMBL" id="GGEC01076736">
    <property type="protein sequence ID" value="MBX57220.1"/>
    <property type="molecule type" value="Transcribed_RNA"/>
</dbReference>